<evidence type="ECO:0000256" key="7">
    <source>
        <dbReference type="ARBA" id="ARBA00022679"/>
    </source>
</evidence>
<sequence>MGSKPGGNSSDLWAEIVATENQQQKQQVEVIYRRRRRTQKTPQDVDLKQPSLSSRNGNRMSLAGEAANKRVSWNRSLSTRGRTSIAVGTCVVYQPQGKQARRKGKPALPKGKFVQPPTFEKERAYFQEVDDFELLEESPSPKNFSTWAMGTQTNNIAIPHLSSRLEKWLISRKLNHTCGPSSTLSKILETPAMPLEPICGNDLNPSNLRTPEKSSMKTNSQLLAVHSRLCSILVDKDALERDHNSQYRNLVSGSEGQGCCEDLEVAVKKLSLASTSVSFDSDQLDPFAALLAVCGQPSPSKLKDVFSKYCELGNIVKIGEGTYGEAFKASNYVCKIVPIDGDLRVNGEVQKRSEELIEEVILSRTLNCLRECDGDVCNSCTTFIETIDLKVCQGSYDSALIKAWEDWDENNGSENDHPKEFPEKQCYVVFVLEHGGKDLESFILLNFDEARSLLVQVTAALAVAEAAYEFEHRDLHWGNILLRRNDSETLQFILEGKHMSARTFGLSISIIDFTLSRINTGEEILFLDLSSDPDLFNGPKGDRQSETYRKMKEVTDDCWDGSFPRTNVLWLLYLVDILLLKKSFERNSKNERDLRALKKRLDKYQSAKEAIFDPFFSELLIMACE</sequence>
<keyword evidence="10" id="KW-0067">ATP-binding</keyword>
<dbReference type="PANTHER" id="PTHR24419">
    <property type="entry name" value="INTERLEUKIN-1 RECEPTOR-ASSOCIATED KINASE"/>
    <property type="match status" value="1"/>
</dbReference>
<dbReference type="Pfam" id="PF12330">
    <property type="entry name" value="Haspin_kinase"/>
    <property type="match status" value="1"/>
</dbReference>
<dbReference type="SUPFAM" id="SSF56112">
    <property type="entry name" value="Protein kinase-like (PK-like)"/>
    <property type="match status" value="1"/>
</dbReference>
<evidence type="ECO:0000256" key="4">
    <source>
        <dbReference type="ARBA" id="ARBA00022454"/>
    </source>
</evidence>
<dbReference type="GO" id="GO:0005524">
    <property type="term" value="F:ATP binding"/>
    <property type="evidence" value="ECO:0007669"/>
    <property type="project" value="UniProtKB-KW"/>
</dbReference>
<dbReference type="Gene3D" id="3.30.200.20">
    <property type="entry name" value="Phosphorylase Kinase, domain 1"/>
    <property type="match status" value="1"/>
</dbReference>
<keyword evidence="9" id="KW-0418">Kinase</keyword>
<dbReference type="GO" id="GO:0005694">
    <property type="term" value="C:chromosome"/>
    <property type="evidence" value="ECO:0007669"/>
    <property type="project" value="UniProtKB-SubCell"/>
</dbReference>
<keyword evidence="8" id="KW-0547">Nucleotide-binding</keyword>
<evidence type="ECO:0000313" key="15">
    <source>
        <dbReference type="EMBL" id="KAG6702477.1"/>
    </source>
</evidence>
<proteinExistence type="predicted"/>
<evidence type="ECO:0000256" key="5">
    <source>
        <dbReference type="ARBA" id="ARBA00022490"/>
    </source>
</evidence>
<dbReference type="InterPro" id="IPR011009">
    <property type="entry name" value="Kinase-like_dom_sf"/>
</dbReference>
<accession>A0A922EH11</accession>
<comment type="caution">
    <text evidence="15">The sequence shown here is derived from an EMBL/GenBank/DDBJ whole genome shotgun (WGS) entry which is preliminary data.</text>
</comment>
<dbReference type="OrthoDB" id="21018at2759"/>
<name>A0A922EH11_CARIL</name>
<dbReference type="FunFam" id="3.30.200.20:FF:000605">
    <property type="entry name" value="Serine/threonine-protein kinase haspin-like protein"/>
    <property type="match status" value="1"/>
</dbReference>
<feature type="domain" description="Protein kinase" evidence="14">
    <location>
        <begin position="312"/>
        <end position="625"/>
    </location>
</feature>
<keyword evidence="6" id="KW-0723">Serine/threonine-protein kinase</keyword>
<evidence type="ECO:0000256" key="1">
    <source>
        <dbReference type="ARBA" id="ARBA00004286"/>
    </source>
</evidence>
<dbReference type="GO" id="GO:0000278">
    <property type="term" value="P:mitotic cell cycle"/>
    <property type="evidence" value="ECO:0007669"/>
    <property type="project" value="TreeGrafter"/>
</dbReference>
<keyword evidence="7" id="KW-0808">Transferase</keyword>
<dbReference type="AlphaFoldDB" id="A0A922EH11"/>
<comment type="catalytic activity">
    <reaction evidence="11">
        <text>L-threonyl-[protein] + ATP = O-phospho-L-threonyl-[protein] + ADP + H(+)</text>
        <dbReference type="Rhea" id="RHEA:46608"/>
        <dbReference type="Rhea" id="RHEA-COMP:11060"/>
        <dbReference type="Rhea" id="RHEA-COMP:11605"/>
        <dbReference type="ChEBI" id="CHEBI:15378"/>
        <dbReference type="ChEBI" id="CHEBI:30013"/>
        <dbReference type="ChEBI" id="CHEBI:30616"/>
        <dbReference type="ChEBI" id="CHEBI:61977"/>
        <dbReference type="ChEBI" id="CHEBI:456216"/>
        <dbReference type="EC" id="2.7.11.1"/>
    </reaction>
</comment>
<evidence type="ECO:0000256" key="12">
    <source>
        <dbReference type="ARBA" id="ARBA00048679"/>
    </source>
</evidence>
<dbReference type="PROSITE" id="PS50011">
    <property type="entry name" value="PROTEIN_KINASE_DOM"/>
    <property type="match status" value="1"/>
</dbReference>
<dbReference type="SMART" id="SM01331">
    <property type="entry name" value="DUF3635"/>
    <property type="match status" value="1"/>
</dbReference>
<dbReference type="FunFam" id="1.10.510.10:FF:000401">
    <property type="entry name" value="serine/threonine-protein kinase haspin"/>
    <property type="match status" value="1"/>
</dbReference>
<keyword evidence="4" id="KW-0158">Chromosome</keyword>
<protein>
    <recommendedName>
        <fullName evidence="3">non-specific serine/threonine protein kinase</fullName>
        <ecNumber evidence="3">2.7.11.1</ecNumber>
    </recommendedName>
</protein>
<evidence type="ECO:0000259" key="14">
    <source>
        <dbReference type="PROSITE" id="PS50011"/>
    </source>
</evidence>
<dbReference type="GO" id="GO:0005737">
    <property type="term" value="C:cytoplasm"/>
    <property type="evidence" value="ECO:0007669"/>
    <property type="project" value="UniProtKB-SubCell"/>
</dbReference>
<dbReference type="Proteomes" id="UP000811246">
    <property type="component" value="Chromosome 7"/>
</dbReference>
<dbReference type="InterPro" id="IPR024604">
    <property type="entry name" value="GSG2_C"/>
</dbReference>
<feature type="compositionally biased region" description="Polar residues" evidence="13">
    <location>
        <begin position="50"/>
        <end position="59"/>
    </location>
</feature>
<evidence type="ECO:0000256" key="2">
    <source>
        <dbReference type="ARBA" id="ARBA00004496"/>
    </source>
</evidence>
<feature type="region of interest" description="Disordered" evidence="13">
    <location>
        <begin position="34"/>
        <end position="64"/>
    </location>
</feature>
<keyword evidence="5" id="KW-0963">Cytoplasm</keyword>
<evidence type="ECO:0000256" key="9">
    <source>
        <dbReference type="ARBA" id="ARBA00022777"/>
    </source>
</evidence>
<evidence type="ECO:0000256" key="8">
    <source>
        <dbReference type="ARBA" id="ARBA00022741"/>
    </source>
</evidence>
<evidence type="ECO:0000256" key="11">
    <source>
        <dbReference type="ARBA" id="ARBA00047899"/>
    </source>
</evidence>
<dbReference type="PANTHER" id="PTHR24419:SF18">
    <property type="entry name" value="SERINE_THREONINE-PROTEIN KINASE HASPIN"/>
    <property type="match status" value="1"/>
</dbReference>
<dbReference type="Gene3D" id="1.10.510.10">
    <property type="entry name" value="Transferase(Phosphotransferase) domain 1"/>
    <property type="match status" value="1"/>
</dbReference>
<dbReference type="EC" id="2.7.11.1" evidence="3"/>
<organism evidence="15 16">
    <name type="scientific">Carya illinoinensis</name>
    <name type="common">Pecan</name>
    <dbReference type="NCBI Taxonomy" id="32201"/>
    <lineage>
        <taxon>Eukaryota</taxon>
        <taxon>Viridiplantae</taxon>
        <taxon>Streptophyta</taxon>
        <taxon>Embryophyta</taxon>
        <taxon>Tracheophyta</taxon>
        <taxon>Spermatophyta</taxon>
        <taxon>Magnoliopsida</taxon>
        <taxon>eudicotyledons</taxon>
        <taxon>Gunneridae</taxon>
        <taxon>Pentapetalae</taxon>
        <taxon>rosids</taxon>
        <taxon>fabids</taxon>
        <taxon>Fagales</taxon>
        <taxon>Juglandaceae</taxon>
        <taxon>Carya</taxon>
    </lineage>
</organism>
<dbReference type="GO" id="GO:0005634">
    <property type="term" value="C:nucleus"/>
    <property type="evidence" value="ECO:0007669"/>
    <property type="project" value="TreeGrafter"/>
</dbReference>
<evidence type="ECO:0000256" key="3">
    <source>
        <dbReference type="ARBA" id="ARBA00012513"/>
    </source>
</evidence>
<dbReference type="EMBL" id="CM031831">
    <property type="protein sequence ID" value="KAG6702477.1"/>
    <property type="molecule type" value="Genomic_DNA"/>
</dbReference>
<evidence type="ECO:0000313" key="16">
    <source>
        <dbReference type="Proteomes" id="UP000811246"/>
    </source>
</evidence>
<dbReference type="InterPro" id="IPR000719">
    <property type="entry name" value="Prot_kinase_dom"/>
</dbReference>
<reference evidence="15" key="1">
    <citation type="submission" date="2021-01" db="EMBL/GenBank/DDBJ databases">
        <authorList>
            <person name="Lovell J.T."/>
            <person name="Bentley N."/>
            <person name="Bhattarai G."/>
            <person name="Jenkins J.W."/>
            <person name="Sreedasyam A."/>
            <person name="Alarcon Y."/>
            <person name="Bock C."/>
            <person name="Boston L."/>
            <person name="Carlson J."/>
            <person name="Cervantes K."/>
            <person name="Clermont K."/>
            <person name="Krom N."/>
            <person name="Kubenka K."/>
            <person name="Mamidi S."/>
            <person name="Mattison C."/>
            <person name="Monteros M."/>
            <person name="Pisani C."/>
            <person name="Plott C."/>
            <person name="Rajasekar S."/>
            <person name="Rhein H.S."/>
            <person name="Rohla C."/>
            <person name="Song M."/>
            <person name="Hilaire R.S."/>
            <person name="Shu S."/>
            <person name="Wells L."/>
            <person name="Wang X."/>
            <person name="Webber J."/>
            <person name="Heerema R.J."/>
            <person name="Klein P."/>
            <person name="Conner P."/>
            <person name="Grauke L."/>
            <person name="Grimwood J."/>
            <person name="Schmutz J."/>
            <person name="Randall J.J."/>
        </authorList>
    </citation>
    <scope>NUCLEOTIDE SEQUENCE</scope>
    <source>
        <tissue evidence="15">Leaf</tissue>
    </source>
</reference>
<evidence type="ECO:0000256" key="13">
    <source>
        <dbReference type="SAM" id="MobiDB-lite"/>
    </source>
</evidence>
<evidence type="ECO:0000256" key="10">
    <source>
        <dbReference type="ARBA" id="ARBA00022840"/>
    </source>
</evidence>
<comment type="subcellular location">
    <subcellularLocation>
        <location evidence="1">Chromosome</location>
    </subcellularLocation>
    <subcellularLocation>
        <location evidence="2">Cytoplasm</location>
    </subcellularLocation>
</comment>
<dbReference type="GO" id="GO:0035556">
    <property type="term" value="P:intracellular signal transduction"/>
    <property type="evidence" value="ECO:0007669"/>
    <property type="project" value="TreeGrafter"/>
</dbReference>
<dbReference type="GO" id="GO:0072354">
    <property type="term" value="F:histone H3T3 kinase activity"/>
    <property type="evidence" value="ECO:0007669"/>
    <property type="project" value="TreeGrafter"/>
</dbReference>
<gene>
    <name evidence="15" type="ORF">I3842_07G035500</name>
</gene>
<comment type="catalytic activity">
    <reaction evidence="12">
        <text>L-seryl-[protein] + ATP = O-phospho-L-seryl-[protein] + ADP + H(+)</text>
        <dbReference type="Rhea" id="RHEA:17989"/>
        <dbReference type="Rhea" id="RHEA-COMP:9863"/>
        <dbReference type="Rhea" id="RHEA-COMP:11604"/>
        <dbReference type="ChEBI" id="CHEBI:15378"/>
        <dbReference type="ChEBI" id="CHEBI:29999"/>
        <dbReference type="ChEBI" id="CHEBI:30616"/>
        <dbReference type="ChEBI" id="CHEBI:83421"/>
        <dbReference type="ChEBI" id="CHEBI:456216"/>
        <dbReference type="EC" id="2.7.11.1"/>
    </reaction>
</comment>
<evidence type="ECO:0000256" key="6">
    <source>
        <dbReference type="ARBA" id="ARBA00022527"/>
    </source>
</evidence>